<protein>
    <submittedName>
        <fullName evidence="1">Uncharacterized protein</fullName>
    </submittedName>
</protein>
<organism evidence="1 2">
    <name type="scientific">candidate division CPR2 bacterium GW2011_GWC1_41_48</name>
    <dbReference type="NCBI Taxonomy" id="1618344"/>
    <lineage>
        <taxon>Bacteria</taxon>
        <taxon>Bacteria division CPR2</taxon>
    </lineage>
</organism>
<name>A0A0G0WCB5_UNCC2</name>
<gene>
    <name evidence="1" type="ORF">UU65_C0001G0087</name>
</gene>
<dbReference type="AlphaFoldDB" id="A0A0G0WCB5"/>
<dbReference type="EMBL" id="LCBL01000001">
    <property type="protein sequence ID" value="KKS09682.1"/>
    <property type="molecule type" value="Genomic_DNA"/>
</dbReference>
<sequence>MVKERGRFDVNPALEGNESQFSKLSHEVLRVENKIKRLETHASMLLKHQKAAADPKIHDELIEKTKEDIRRLMPQLNLLQSEIDRCLSLNPC</sequence>
<evidence type="ECO:0000313" key="1">
    <source>
        <dbReference type="EMBL" id="KKS09682.1"/>
    </source>
</evidence>
<dbReference type="Proteomes" id="UP000033869">
    <property type="component" value="Unassembled WGS sequence"/>
</dbReference>
<evidence type="ECO:0000313" key="2">
    <source>
        <dbReference type="Proteomes" id="UP000033869"/>
    </source>
</evidence>
<accession>A0A0G0WCB5</accession>
<comment type="caution">
    <text evidence="1">The sequence shown here is derived from an EMBL/GenBank/DDBJ whole genome shotgun (WGS) entry which is preliminary data.</text>
</comment>
<reference evidence="1 2" key="1">
    <citation type="journal article" date="2015" name="Nature">
        <title>rRNA introns, odd ribosomes, and small enigmatic genomes across a large radiation of phyla.</title>
        <authorList>
            <person name="Brown C.T."/>
            <person name="Hug L.A."/>
            <person name="Thomas B.C."/>
            <person name="Sharon I."/>
            <person name="Castelle C.J."/>
            <person name="Singh A."/>
            <person name="Wilkins M.J."/>
            <person name="Williams K.H."/>
            <person name="Banfield J.F."/>
        </authorList>
    </citation>
    <scope>NUCLEOTIDE SEQUENCE [LARGE SCALE GENOMIC DNA]</scope>
</reference>
<proteinExistence type="predicted"/>